<evidence type="ECO:0000256" key="2">
    <source>
        <dbReference type="ARBA" id="ARBA00022801"/>
    </source>
</evidence>
<dbReference type="InterPro" id="IPR001940">
    <property type="entry name" value="Peptidase_S1C"/>
</dbReference>
<evidence type="ECO:0000256" key="1">
    <source>
        <dbReference type="ARBA" id="ARBA00022670"/>
    </source>
</evidence>
<dbReference type="InterPro" id="IPR009003">
    <property type="entry name" value="Peptidase_S1_PA"/>
</dbReference>
<dbReference type="SUPFAM" id="SSF50494">
    <property type="entry name" value="Trypsin-like serine proteases"/>
    <property type="match status" value="1"/>
</dbReference>
<dbReference type="GO" id="GO:0006508">
    <property type="term" value="P:proteolysis"/>
    <property type="evidence" value="ECO:0007669"/>
    <property type="project" value="UniProtKB-KW"/>
</dbReference>
<dbReference type="InterPro" id="IPR051201">
    <property type="entry name" value="Chloro_Bact_Ser_Proteases"/>
</dbReference>
<dbReference type="PANTHER" id="PTHR43343:SF3">
    <property type="entry name" value="PROTEASE DO-LIKE 8, CHLOROPLASTIC"/>
    <property type="match status" value="1"/>
</dbReference>
<protein>
    <recommendedName>
        <fullName evidence="4">PDZ domain-containing protein</fullName>
    </recommendedName>
</protein>
<name>A0A1F4NSE8_UNCK3</name>
<evidence type="ECO:0000259" key="4">
    <source>
        <dbReference type="PROSITE" id="PS50106"/>
    </source>
</evidence>
<feature type="domain" description="PDZ" evidence="4">
    <location>
        <begin position="304"/>
        <end position="356"/>
    </location>
</feature>
<dbReference type="STRING" id="1798535.A2V68_01190"/>
<dbReference type="SMART" id="SM00228">
    <property type="entry name" value="PDZ"/>
    <property type="match status" value="1"/>
</dbReference>
<feature type="transmembrane region" description="Helical" evidence="3">
    <location>
        <begin position="6"/>
        <end position="28"/>
    </location>
</feature>
<dbReference type="PRINTS" id="PR00834">
    <property type="entry name" value="PROTEASES2C"/>
</dbReference>
<dbReference type="SUPFAM" id="SSF50156">
    <property type="entry name" value="PDZ domain-like"/>
    <property type="match status" value="1"/>
</dbReference>
<keyword evidence="3" id="KW-0472">Membrane</keyword>
<dbReference type="GO" id="GO:0004252">
    <property type="term" value="F:serine-type endopeptidase activity"/>
    <property type="evidence" value="ECO:0007669"/>
    <property type="project" value="InterPro"/>
</dbReference>
<dbReference type="Pfam" id="PF13180">
    <property type="entry name" value="PDZ_2"/>
    <property type="match status" value="1"/>
</dbReference>
<dbReference type="Proteomes" id="UP000176651">
    <property type="component" value="Unassembled WGS sequence"/>
</dbReference>
<keyword evidence="3" id="KW-0812">Transmembrane</keyword>
<dbReference type="PROSITE" id="PS50106">
    <property type="entry name" value="PDZ"/>
    <property type="match status" value="1"/>
</dbReference>
<dbReference type="Pfam" id="PF13365">
    <property type="entry name" value="Trypsin_2"/>
    <property type="match status" value="1"/>
</dbReference>
<reference evidence="5 6" key="1">
    <citation type="journal article" date="2016" name="Nat. Commun.">
        <title>Thousands of microbial genomes shed light on interconnected biogeochemical processes in an aquifer system.</title>
        <authorList>
            <person name="Anantharaman K."/>
            <person name="Brown C.T."/>
            <person name="Hug L.A."/>
            <person name="Sharon I."/>
            <person name="Castelle C.J."/>
            <person name="Probst A.J."/>
            <person name="Thomas B.C."/>
            <person name="Singh A."/>
            <person name="Wilkins M.J."/>
            <person name="Karaoz U."/>
            <person name="Brodie E.L."/>
            <person name="Williams K.H."/>
            <person name="Hubbard S.S."/>
            <person name="Banfield J.F."/>
        </authorList>
    </citation>
    <scope>NUCLEOTIDE SEQUENCE [LARGE SCALE GENOMIC DNA]</scope>
</reference>
<dbReference type="EMBL" id="META01000003">
    <property type="protein sequence ID" value="OGB74350.1"/>
    <property type="molecule type" value="Genomic_DNA"/>
</dbReference>
<comment type="caution">
    <text evidence="5">The sequence shown here is derived from an EMBL/GenBank/DDBJ whole genome shotgun (WGS) entry which is preliminary data.</text>
</comment>
<organism evidence="5 6">
    <name type="scientific">candidate division Kazan bacterium RBG_13_50_9</name>
    <dbReference type="NCBI Taxonomy" id="1798535"/>
    <lineage>
        <taxon>Bacteria</taxon>
        <taxon>Bacteria division Kazan-3B-28</taxon>
    </lineage>
</organism>
<sequence length="370" mass="38326">MVSKQYLYYLGYGLLGGIVGGIAVMLAFGSFSGKGANPATSTQQYLTLEENSALIEAVDKVSPSVVSIVSSRSVRSIFGGVFEQTGGGTGFVIRENGLIATNRHVVADSKAEYKVVTADGKTYDAQIVATDPFNDLAVVKINARDLPVADLGDSDQLKVGQRVVAIGNALGQYQNTVTSGIVSAVDRVIIAGDGSGDSERLEGVIQTDAGINPGNSGGPLVNMAGQVVGINTAIDLQGQVIGFAIPINGVKLALESVLATGTIKRAMLGIRYIQLTKEFAALNNMSTDKGALVTRGNTASELAVTPGGPADKAGIKENDIIVSIDGEEIDDDTSLTSILSKHQPGDTVGIKLLRGDKTMEVSVKLGELQG</sequence>
<gene>
    <name evidence="5" type="ORF">A2V68_01190</name>
</gene>
<dbReference type="InterPro" id="IPR001478">
    <property type="entry name" value="PDZ"/>
</dbReference>
<keyword evidence="3" id="KW-1133">Transmembrane helix</keyword>
<proteinExistence type="predicted"/>
<dbReference type="Gene3D" id="2.30.42.10">
    <property type="match status" value="1"/>
</dbReference>
<dbReference type="PANTHER" id="PTHR43343">
    <property type="entry name" value="PEPTIDASE S12"/>
    <property type="match status" value="1"/>
</dbReference>
<evidence type="ECO:0000313" key="5">
    <source>
        <dbReference type="EMBL" id="OGB74350.1"/>
    </source>
</evidence>
<dbReference type="AlphaFoldDB" id="A0A1F4NSE8"/>
<evidence type="ECO:0000256" key="3">
    <source>
        <dbReference type="SAM" id="Phobius"/>
    </source>
</evidence>
<keyword evidence="2" id="KW-0378">Hydrolase</keyword>
<accession>A0A1F4NSE8</accession>
<keyword evidence="1" id="KW-0645">Protease</keyword>
<evidence type="ECO:0000313" key="6">
    <source>
        <dbReference type="Proteomes" id="UP000176651"/>
    </source>
</evidence>
<dbReference type="InterPro" id="IPR036034">
    <property type="entry name" value="PDZ_sf"/>
</dbReference>
<dbReference type="Gene3D" id="2.40.10.120">
    <property type="match status" value="1"/>
</dbReference>